<dbReference type="EMBL" id="PGVA01000054">
    <property type="protein sequence ID" value="PLR80333.1"/>
    <property type="molecule type" value="Genomic_DNA"/>
</dbReference>
<name>A0A2N5GHT1_9BACI</name>
<proteinExistence type="predicted"/>
<comment type="caution">
    <text evidence="3">The sequence shown here is derived from an EMBL/GenBank/DDBJ whole genome shotgun (WGS) entry which is preliminary data.</text>
</comment>
<feature type="domain" description="DUF4179" evidence="2">
    <location>
        <begin position="50"/>
        <end position="135"/>
    </location>
</feature>
<dbReference type="AlphaFoldDB" id="A0A2N5GHT1"/>
<gene>
    <name evidence="3" type="ORF">CU635_18640</name>
    <name evidence="4" type="ORF">CVD25_14595</name>
</gene>
<dbReference type="Gene3D" id="2.60.40.1630">
    <property type="entry name" value="bacillus anthracis domain"/>
    <property type="match status" value="1"/>
</dbReference>
<dbReference type="OrthoDB" id="2729200at2"/>
<protein>
    <recommendedName>
        <fullName evidence="2">DUF4179 domain-containing protein</fullName>
    </recommendedName>
</protein>
<organism evidence="3 5">
    <name type="scientific">Bacillus canaveralius</name>
    <dbReference type="NCBI Taxonomy" id="1403243"/>
    <lineage>
        <taxon>Bacteria</taxon>
        <taxon>Bacillati</taxon>
        <taxon>Bacillota</taxon>
        <taxon>Bacilli</taxon>
        <taxon>Bacillales</taxon>
        <taxon>Bacillaceae</taxon>
        <taxon>Bacillus</taxon>
    </lineage>
</organism>
<dbReference type="Proteomes" id="UP000235114">
    <property type="component" value="Unassembled WGS sequence"/>
</dbReference>
<keyword evidence="1" id="KW-1133">Transmembrane helix</keyword>
<dbReference type="Pfam" id="PF13786">
    <property type="entry name" value="DUF4179"/>
    <property type="match status" value="1"/>
</dbReference>
<dbReference type="Proteomes" id="UP000234951">
    <property type="component" value="Unassembled WGS sequence"/>
</dbReference>
<evidence type="ECO:0000259" key="2">
    <source>
        <dbReference type="Pfam" id="PF13786"/>
    </source>
</evidence>
<evidence type="ECO:0000313" key="5">
    <source>
        <dbReference type="Proteomes" id="UP000234951"/>
    </source>
</evidence>
<accession>A0A2N5GHT1</accession>
<reference evidence="3 5" key="1">
    <citation type="submission" date="2017-11" db="EMBL/GenBank/DDBJ databases">
        <title>Comparitive Functional Genomics of Dry Heat Resistant strains isolated from the Viking Spacecraft.</title>
        <authorList>
            <person name="Seuylemezian A."/>
            <person name="Cooper K."/>
            <person name="Vaishampayan P."/>
        </authorList>
    </citation>
    <scope>NUCLEOTIDE SEQUENCE [LARGE SCALE GENOMIC DNA]</scope>
    <source>
        <strain evidence="3 5">M4.6</strain>
    </source>
</reference>
<evidence type="ECO:0000256" key="1">
    <source>
        <dbReference type="SAM" id="Phobius"/>
    </source>
</evidence>
<dbReference type="InterPro" id="IPR025436">
    <property type="entry name" value="DUF4179"/>
</dbReference>
<sequence length="334" mass="37946">MRSEKMLMYKDLNEINIDLEQYEEQYLTNYEKKKWEKRILKKMRKQKPTHKKKYLGVTAAVILATVISISTGMVSVANMPFVGGMIEEYIGSNEQVDYATYKTAIGTTAENEYGKLTLNEVLIDGGRLLISSTFEPAEGIDFDYKMNPMPKVLINGENLTSLTGGQSVEINDSMYTIYNDVEITDIPIGETIRFHIEYDRLDLEMPIDNPWIFDIDVPTEQLAASSETIAFNQEIQLGNGQSIRLEKMIVTPISTILYYDWPEQANHIAFKIVSESGAEILPNSMAIDPEESYNRYTSIDLQAEKYYLVPFETSANPHATKPGKVMEQSILINP</sequence>
<reference evidence="4 6" key="2">
    <citation type="submission" date="2017-12" db="EMBL/GenBank/DDBJ databases">
        <title>Comparative Functional Genomics of Dry Heat Resistant strains isolated from the Viking Spacecraft.</title>
        <authorList>
            <person name="Seuylemezian A."/>
            <person name="Cooper K."/>
            <person name="Vaishampayan P."/>
        </authorList>
    </citation>
    <scope>NUCLEOTIDE SEQUENCE [LARGE SCALE GENOMIC DNA]</scope>
    <source>
        <strain evidence="4 6">ATCC 29669</strain>
    </source>
</reference>
<evidence type="ECO:0000313" key="6">
    <source>
        <dbReference type="Proteomes" id="UP000235114"/>
    </source>
</evidence>
<evidence type="ECO:0000313" key="4">
    <source>
        <dbReference type="EMBL" id="PLR95448.1"/>
    </source>
</evidence>
<keyword evidence="6" id="KW-1185">Reference proteome</keyword>
<dbReference type="EMBL" id="PGVD01000038">
    <property type="protein sequence ID" value="PLR95448.1"/>
    <property type="molecule type" value="Genomic_DNA"/>
</dbReference>
<keyword evidence="1" id="KW-0812">Transmembrane</keyword>
<keyword evidence="1" id="KW-0472">Membrane</keyword>
<evidence type="ECO:0000313" key="3">
    <source>
        <dbReference type="EMBL" id="PLR80333.1"/>
    </source>
</evidence>
<feature type="transmembrane region" description="Helical" evidence="1">
    <location>
        <begin position="54"/>
        <end position="77"/>
    </location>
</feature>